<accession>A0A090ER83</accession>
<protein>
    <submittedName>
        <fullName evidence="1">Uncharacterized protein</fullName>
    </submittedName>
</protein>
<name>A0A090ER83_MESPL</name>
<dbReference type="EMBL" id="CCNB01000006">
    <property type="protein sequence ID" value="CDX31424.1"/>
    <property type="molecule type" value="Genomic_DNA"/>
</dbReference>
<proteinExistence type="predicted"/>
<evidence type="ECO:0000313" key="2">
    <source>
        <dbReference type="Proteomes" id="UP000046373"/>
    </source>
</evidence>
<dbReference type="Proteomes" id="UP000046373">
    <property type="component" value="Unassembled WGS sequence"/>
</dbReference>
<sequence length="83" mass="8940">MTFMRCGAGCVPVSLTFVHASGSLRLTSGLHCAPQRPVAHQNHSKTVVLAAIGSTAVTSLWERGLDRPFREILDGLLFDSSLF</sequence>
<organism evidence="1 2">
    <name type="scientific">Mesorhizobium plurifarium</name>
    <dbReference type="NCBI Taxonomy" id="69974"/>
    <lineage>
        <taxon>Bacteria</taxon>
        <taxon>Pseudomonadati</taxon>
        <taxon>Pseudomonadota</taxon>
        <taxon>Alphaproteobacteria</taxon>
        <taxon>Hyphomicrobiales</taxon>
        <taxon>Phyllobacteriaceae</taxon>
        <taxon>Mesorhizobium</taxon>
    </lineage>
</organism>
<reference evidence="1 2" key="1">
    <citation type="submission" date="2014-08" db="EMBL/GenBank/DDBJ databases">
        <authorList>
            <person name="Moulin Lionel"/>
        </authorList>
    </citation>
    <scope>NUCLEOTIDE SEQUENCE [LARGE SCALE GENOMIC DNA]</scope>
</reference>
<evidence type="ECO:0000313" key="1">
    <source>
        <dbReference type="EMBL" id="CDX31424.1"/>
    </source>
</evidence>
<gene>
    <name evidence="1" type="ORF">MPLDJ20_140279</name>
</gene>
<dbReference type="AlphaFoldDB" id="A0A090ER83"/>